<dbReference type="RefSeq" id="WP_101301389.1">
    <property type="nucleotide sequence ID" value="NZ_NXGX01000003.1"/>
</dbReference>
<organism evidence="1 2">
    <name type="scientific">Thalassospira lohafexi</name>
    <dbReference type="NCBI Taxonomy" id="744227"/>
    <lineage>
        <taxon>Bacteria</taxon>
        <taxon>Pseudomonadati</taxon>
        <taxon>Pseudomonadota</taxon>
        <taxon>Alphaproteobacteria</taxon>
        <taxon>Rhodospirillales</taxon>
        <taxon>Thalassospiraceae</taxon>
        <taxon>Thalassospira</taxon>
    </lineage>
</organism>
<dbReference type="Proteomes" id="UP000233332">
    <property type="component" value="Unassembled WGS sequence"/>
</dbReference>
<protein>
    <submittedName>
        <fullName evidence="1">Uncharacterized protein</fullName>
    </submittedName>
</protein>
<accession>A0A2N3L7X1</accession>
<gene>
    <name evidence="1" type="ORF">COO92_08620</name>
</gene>
<proteinExistence type="predicted"/>
<keyword evidence="2" id="KW-1185">Reference proteome</keyword>
<dbReference type="Pfam" id="PF06475">
    <property type="entry name" value="Glycolipid_bind"/>
    <property type="match status" value="1"/>
</dbReference>
<reference evidence="1 2" key="1">
    <citation type="submission" date="2017-09" db="EMBL/GenBank/DDBJ databases">
        <title>Biodiversity and function of Thalassospira species in the particle-attached aromatic-hydrocarbon-degrading consortia from the surface seawater of the China South Sea.</title>
        <authorList>
            <person name="Dong C."/>
            <person name="Lai Q."/>
            <person name="Shao Z."/>
        </authorList>
    </citation>
    <scope>NUCLEOTIDE SEQUENCE [LARGE SCALE GENOMIC DNA]</scope>
    <source>
        <strain evidence="1 2">139Z-12</strain>
    </source>
</reference>
<comment type="caution">
    <text evidence="1">The sequence shown here is derived from an EMBL/GenBank/DDBJ whole genome shotgun (WGS) entry which is preliminary data.</text>
</comment>
<evidence type="ECO:0000313" key="2">
    <source>
        <dbReference type="Proteomes" id="UP000233332"/>
    </source>
</evidence>
<dbReference type="EMBL" id="NXGX01000003">
    <property type="protein sequence ID" value="PKR58898.1"/>
    <property type="molecule type" value="Genomic_DNA"/>
</dbReference>
<dbReference type="InterPro" id="IPR009467">
    <property type="entry name" value="Glycolipid-bd_prot_put"/>
</dbReference>
<sequence length="190" mass="21296">MRTSVCWTNWQGQGLERCTLVQDDAHLILEGVVSGMRGGKYGAYYSVRADAQCRTREVLVKYIGGQTLHVVADGDGHWHDILGDRPVPSLDGCFDVDIGVTPATNTLAIKRLGLAPKARQDIVAAYVPLPSQIEGAFLPVPAQQRYTCLIVDRRYRYEGLFRSFKAELELDRFGLVMDYPDTFRRVEETS</sequence>
<dbReference type="AlphaFoldDB" id="A0A2N3L7X1"/>
<evidence type="ECO:0000313" key="1">
    <source>
        <dbReference type="EMBL" id="PKR58898.1"/>
    </source>
</evidence>
<dbReference type="SUPFAM" id="SSF159275">
    <property type="entry name" value="PA1994-like"/>
    <property type="match status" value="1"/>
</dbReference>
<name>A0A2N3L7X1_9PROT</name>